<dbReference type="EMBL" id="JAINUG010000029">
    <property type="protein sequence ID" value="KAJ8409760.1"/>
    <property type="molecule type" value="Genomic_DNA"/>
</dbReference>
<comment type="caution">
    <text evidence="2">The sequence shown here is derived from an EMBL/GenBank/DDBJ whole genome shotgun (WGS) entry which is preliminary data.</text>
</comment>
<dbReference type="Proteomes" id="UP001221898">
    <property type="component" value="Unassembled WGS sequence"/>
</dbReference>
<feature type="compositionally biased region" description="Polar residues" evidence="1">
    <location>
        <begin position="92"/>
        <end position="104"/>
    </location>
</feature>
<evidence type="ECO:0000256" key="1">
    <source>
        <dbReference type="SAM" id="MobiDB-lite"/>
    </source>
</evidence>
<sequence length="104" mass="11081">MAVPFRTVRSPQCHGSNGARCVTEAARPVPCPLSANTDTSAPCPGLQVERERSPSPSCLARARIRSPVVPFNGRPVTLTRLSPSREGKTMLCSISQQHPGSFAP</sequence>
<dbReference type="AlphaFoldDB" id="A0AAD7SW43"/>
<gene>
    <name evidence="2" type="ORF">AAFF_G00218190</name>
</gene>
<protein>
    <submittedName>
        <fullName evidence="2">Uncharacterized protein</fullName>
    </submittedName>
</protein>
<proteinExistence type="predicted"/>
<feature type="region of interest" description="Disordered" evidence="1">
    <location>
        <begin position="33"/>
        <end position="57"/>
    </location>
</feature>
<evidence type="ECO:0000313" key="3">
    <source>
        <dbReference type="Proteomes" id="UP001221898"/>
    </source>
</evidence>
<keyword evidence="3" id="KW-1185">Reference proteome</keyword>
<accession>A0AAD7SW43</accession>
<evidence type="ECO:0000313" key="2">
    <source>
        <dbReference type="EMBL" id="KAJ8409760.1"/>
    </source>
</evidence>
<organism evidence="2 3">
    <name type="scientific">Aldrovandia affinis</name>
    <dbReference type="NCBI Taxonomy" id="143900"/>
    <lineage>
        <taxon>Eukaryota</taxon>
        <taxon>Metazoa</taxon>
        <taxon>Chordata</taxon>
        <taxon>Craniata</taxon>
        <taxon>Vertebrata</taxon>
        <taxon>Euteleostomi</taxon>
        <taxon>Actinopterygii</taxon>
        <taxon>Neopterygii</taxon>
        <taxon>Teleostei</taxon>
        <taxon>Notacanthiformes</taxon>
        <taxon>Halosauridae</taxon>
        <taxon>Aldrovandia</taxon>
    </lineage>
</organism>
<feature type="region of interest" description="Disordered" evidence="1">
    <location>
        <begin position="79"/>
        <end position="104"/>
    </location>
</feature>
<reference evidence="2" key="1">
    <citation type="journal article" date="2023" name="Science">
        <title>Genome structures resolve the early diversification of teleost fishes.</title>
        <authorList>
            <person name="Parey E."/>
            <person name="Louis A."/>
            <person name="Montfort J."/>
            <person name="Bouchez O."/>
            <person name="Roques C."/>
            <person name="Iampietro C."/>
            <person name="Lluch J."/>
            <person name="Castinel A."/>
            <person name="Donnadieu C."/>
            <person name="Desvignes T."/>
            <person name="Floi Bucao C."/>
            <person name="Jouanno E."/>
            <person name="Wen M."/>
            <person name="Mejri S."/>
            <person name="Dirks R."/>
            <person name="Jansen H."/>
            <person name="Henkel C."/>
            <person name="Chen W.J."/>
            <person name="Zahm M."/>
            <person name="Cabau C."/>
            <person name="Klopp C."/>
            <person name="Thompson A.W."/>
            <person name="Robinson-Rechavi M."/>
            <person name="Braasch I."/>
            <person name="Lecointre G."/>
            <person name="Bobe J."/>
            <person name="Postlethwait J.H."/>
            <person name="Berthelot C."/>
            <person name="Roest Crollius H."/>
            <person name="Guiguen Y."/>
        </authorList>
    </citation>
    <scope>NUCLEOTIDE SEQUENCE</scope>
    <source>
        <strain evidence="2">NC1722</strain>
    </source>
</reference>
<name>A0AAD7SW43_9TELE</name>